<reference evidence="2 3" key="1">
    <citation type="submission" date="2019-02" db="EMBL/GenBank/DDBJ databases">
        <title>Deep-cultivation of Planctomycetes and their phenomic and genomic characterization uncovers novel biology.</title>
        <authorList>
            <person name="Wiegand S."/>
            <person name="Jogler M."/>
            <person name="Boedeker C."/>
            <person name="Pinto D."/>
            <person name="Vollmers J."/>
            <person name="Rivas-Marin E."/>
            <person name="Kohn T."/>
            <person name="Peeters S.H."/>
            <person name="Heuer A."/>
            <person name="Rast P."/>
            <person name="Oberbeckmann S."/>
            <person name="Bunk B."/>
            <person name="Jeske O."/>
            <person name="Meyerdierks A."/>
            <person name="Storesund J.E."/>
            <person name="Kallscheuer N."/>
            <person name="Luecker S."/>
            <person name="Lage O.M."/>
            <person name="Pohl T."/>
            <person name="Merkel B.J."/>
            <person name="Hornburger P."/>
            <person name="Mueller R.-W."/>
            <person name="Bruemmer F."/>
            <person name="Labrenz M."/>
            <person name="Spormann A.M."/>
            <person name="Op den Camp H."/>
            <person name="Overmann J."/>
            <person name="Amann R."/>
            <person name="Jetten M.S.M."/>
            <person name="Mascher T."/>
            <person name="Medema M.H."/>
            <person name="Devos D.P."/>
            <person name="Kaster A.-K."/>
            <person name="Ovreas L."/>
            <person name="Rohde M."/>
            <person name="Galperin M.Y."/>
            <person name="Jogler C."/>
        </authorList>
    </citation>
    <scope>NUCLEOTIDE SEQUENCE [LARGE SCALE GENOMIC DNA]</scope>
    <source>
        <strain evidence="2 3">V6</strain>
    </source>
</reference>
<dbReference type="EMBL" id="CP036347">
    <property type="protein sequence ID" value="QDU05467.1"/>
    <property type="molecule type" value="Genomic_DNA"/>
</dbReference>
<name>A0A517WJM8_9PLAN</name>
<gene>
    <name evidence="2" type="ORF">V6x_52040</name>
</gene>
<feature type="domain" description="DUF4007" evidence="1">
    <location>
        <begin position="8"/>
        <end position="299"/>
    </location>
</feature>
<protein>
    <recommendedName>
        <fullName evidence="1">DUF4007 domain-containing protein</fullName>
    </recommendedName>
</protein>
<dbReference type="Pfam" id="PF13182">
    <property type="entry name" value="DUF4007"/>
    <property type="match status" value="1"/>
</dbReference>
<evidence type="ECO:0000313" key="3">
    <source>
        <dbReference type="Proteomes" id="UP000320722"/>
    </source>
</evidence>
<dbReference type="RefSeq" id="WP_197999504.1">
    <property type="nucleotide sequence ID" value="NZ_CP036347.1"/>
</dbReference>
<proteinExistence type="predicted"/>
<dbReference type="Proteomes" id="UP000320722">
    <property type="component" value="Chromosome"/>
</dbReference>
<sequence length="311" mass="35836">MSEPVYRFSGHESFSCRYAWIPKAVEAIQNDPFLFSNIDDAMVQLGLGKNMVQSLRFWVQVMRVAQPSSGNGLQLTDFGMQVFGPSGLDPYLEDNTTLWLLHWQLCSHDENPLFAWHFLFNRYQEPEIVRSNVLEAIERESLKLARPLAKATLAQHFDIFMHTYVPTRGAKNEILEDNLDCPLVELGLIENNGQKINWQGKQEIAYCFNREPKPDLSIGTLLYAVDDYWRRHKPDEETLSLSELTTGNGSPGQVFKLPEDEMRSCLAQFNEWDEDFEYKESAMFEQLKRVKKEYVASDLIAFAYEGEVANA</sequence>
<dbReference type="AlphaFoldDB" id="A0A517WJM8"/>
<accession>A0A517WJM8</accession>
<evidence type="ECO:0000313" key="2">
    <source>
        <dbReference type="EMBL" id="QDU05467.1"/>
    </source>
</evidence>
<evidence type="ECO:0000259" key="1">
    <source>
        <dbReference type="Pfam" id="PF13182"/>
    </source>
</evidence>
<organism evidence="2 3">
    <name type="scientific">Gimesia chilikensis</name>
    <dbReference type="NCBI Taxonomy" id="2605989"/>
    <lineage>
        <taxon>Bacteria</taxon>
        <taxon>Pseudomonadati</taxon>
        <taxon>Planctomycetota</taxon>
        <taxon>Planctomycetia</taxon>
        <taxon>Planctomycetales</taxon>
        <taxon>Planctomycetaceae</taxon>
        <taxon>Gimesia</taxon>
    </lineage>
</organism>
<dbReference type="InterPro" id="IPR025248">
    <property type="entry name" value="DUF4007"/>
</dbReference>